<feature type="domain" description="Thioesterase" evidence="2">
    <location>
        <begin position="1"/>
        <end position="215"/>
    </location>
</feature>
<dbReference type="PANTHER" id="PTHR11487">
    <property type="entry name" value="THIOESTERASE"/>
    <property type="match status" value="1"/>
</dbReference>
<dbReference type="RefSeq" id="WP_345640600.1">
    <property type="nucleotide sequence ID" value="NZ_BAABLY010000003.1"/>
</dbReference>
<evidence type="ECO:0000259" key="2">
    <source>
        <dbReference type="Pfam" id="PF00975"/>
    </source>
</evidence>
<sequence length="222" mass="23311">MCLPHAGAGATSFARWQASFDHDVRLVRVRLPGREDAPGEAPLRRVHQAVDGLLPAVSALVGDGPVALYGHSMGALVAYELARAMTAAGTPPVRLAVSGRRAPHLPPRRPPIHLLPDDEFLAGVDAMSAAPVRRTAAGVPYLLRVLRADLELGEEYVHAADPVLRVPLAAFGGVDDPVVAPDETAAWADVAADGADVRIRPGGHFFHHDVRAEIAATLQAGG</sequence>
<dbReference type="EMBL" id="JBEDNP010000019">
    <property type="protein sequence ID" value="MEQ3541888.1"/>
    <property type="molecule type" value="Genomic_DNA"/>
</dbReference>
<comment type="caution">
    <text evidence="3">The sequence shown here is derived from an EMBL/GenBank/DDBJ whole genome shotgun (WGS) entry which is preliminary data.</text>
</comment>
<dbReference type="GO" id="GO:0016787">
    <property type="term" value="F:hydrolase activity"/>
    <property type="evidence" value="ECO:0007669"/>
    <property type="project" value="UniProtKB-KW"/>
</dbReference>
<reference evidence="3 4" key="1">
    <citation type="submission" date="2024-03" db="EMBL/GenBank/DDBJ databases">
        <title>Draft genome sequence of Pseudonocardia tropica JCM 19149.</title>
        <authorList>
            <person name="Butdee W."/>
            <person name="Duangmal K."/>
        </authorList>
    </citation>
    <scope>NUCLEOTIDE SEQUENCE [LARGE SCALE GENOMIC DNA]</scope>
    <source>
        <strain evidence="3 4">JCM 19149</strain>
    </source>
</reference>
<dbReference type="Gene3D" id="3.40.50.1820">
    <property type="entry name" value="alpha/beta hydrolase"/>
    <property type="match status" value="1"/>
</dbReference>
<dbReference type="SUPFAM" id="SSF53474">
    <property type="entry name" value="alpha/beta-Hydrolases"/>
    <property type="match status" value="1"/>
</dbReference>
<evidence type="ECO:0000256" key="1">
    <source>
        <dbReference type="ARBA" id="ARBA00007169"/>
    </source>
</evidence>
<dbReference type="InterPro" id="IPR029058">
    <property type="entry name" value="AB_hydrolase_fold"/>
</dbReference>
<dbReference type="InterPro" id="IPR012223">
    <property type="entry name" value="TEII"/>
</dbReference>
<comment type="similarity">
    <text evidence="1">Belongs to the thioesterase family.</text>
</comment>
<evidence type="ECO:0000313" key="3">
    <source>
        <dbReference type="EMBL" id="MEQ3541888.1"/>
    </source>
</evidence>
<evidence type="ECO:0000313" key="4">
    <source>
        <dbReference type="Proteomes" id="UP001464923"/>
    </source>
</evidence>
<dbReference type="Proteomes" id="UP001464923">
    <property type="component" value="Unassembled WGS sequence"/>
</dbReference>
<gene>
    <name evidence="3" type="ORF">WHI96_24045</name>
</gene>
<proteinExistence type="inferred from homology"/>
<keyword evidence="3" id="KW-0378">Hydrolase</keyword>
<dbReference type="Pfam" id="PF00975">
    <property type="entry name" value="Thioesterase"/>
    <property type="match status" value="1"/>
</dbReference>
<dbReference type="InterPro" id="IPR001031">
    <property type="entry name" value="Thioesterase"/>
</dbReference>
<protein>
    <submittedName>
        <fullName evidence="3">Alpha/beta fold hydrolase</fullName>
    </submittedName>
</protein>
<accession>A0ABV1K476</accession>
<keyword evidence="4" id="KW-1185">Reference proteome</keyword>
<dbReference type="PANTHER" id="PTHR11487:SF0">
    <property type="entry name" value="S-ACYL FATTY ACID SYNTHASE THIOESTERASE, MEDIUM CHAIN"/>
    <property type="match status" value="1"/>
</dbReference>
<name>A0ABV1K476_9PSEU</name>
<organism evidence="3 4">
    <name type="scientific">Pseudonocardia tropica</name>
    <dbReference type="NCBI Taxonomy" id="681289"/>
    <lineage>
        <taxon>Bacteria</taxon>
        <taxon>Bacillati</taxon>
        <taxon>Actinomycetota</taxon>
        <taxon>Actinomycetes</taxon>
        <taxon>Pseudonocardiales</taxon>
        <taxon>Pseudonocardiaceae</taxon>
        <taxon>Pseudonocardia</taxon>
    </lineage>
</organism>